<dbReference type="PROSITE" id="PS51257">
    <property type="entry name" value="PROKAR_LIPOPROTEIN"/>
    <property type="match status" value="1"/>
</dbReference>
<name>A0A7J5U240_9BACT</name>
<evidence type="ECO:0000313" key="1">
    <source>
        <dbReference type="EMBL" id="KAB7731756.1"/>
    </source>
</evidence>
<evidence type="ECO:0000313" key="2">
    <source>
        <dbReference type="Proteomes" id="UP000488299"/>
    </source>
</evidence>
<proteinExistence type="predicted"/>
<gene>
    <name evidence="1" type="ORF">F5984_05890</name>
</gene>
<organism evidence="1 2">
    <name type="scientific">Rudanella paleaurantiibacter</name>
    <dbReference type="NCBI Taxonomy" id="2614655"/>
    <lineage>
        <taxon>Bacteria</taxon>
        <taxon>Pseudomonadati</taxon>
        <taxon>Bacteroidota</taxon>
        <taxon>Cytophagia</taxon>
        <taxon>Cytophagales</taxon>
        <taxon>Cytophagaceae</taxon>
        <taxon>Rudanella</taxon>
    </lineage>
</organism>
<reference evidence="1 2" key="1">
    <citation type="submission" date="2019-10" db="EMBL/GenBank/DDBJ databases">
        <title>Rudanella paleaurantiibacter sp. nov., isolated from sludge.</title>
        <authorList>
            <person name="Xu S.Q."/>
        </authorList>
    </citation>
    <scope>NUCLEOTIDE SEQUENCE [LARGE SCALE GENOMIC DNA]</scope>
    <source>
        <strain evidence="1 2">HX-22-17</strain>
    </source>
</reference>
<dbReference type="Proteomes" id="UP000488299">
    <property type="component" value="Unassembled WGS sequence"/>
</dbReference>
<dbReference type="AlphaFoldDB" id="A0A7J5U240"/>
<comment type="caution">
    <text evidence="1">The sequence shown here is derived from an EMBL/GenBank/DDBJ whole genome shotgun (WGS) entry which is preliminary data.</text>
</comment>
<protein>
    <submittedName>
        <fullName evidence="1">Uncharacterized protein</fullName>
    </submittedName>
</protein>
<dbReference type="EMBL" id="WELI01000002">
    <property type="protein sequence ID" value="KAB7731756.1"/>
    <property type="molecule type" value="Genomic_DNA"/>
</dbReference>
<sequence>MQFSVRALPFVCLFILSGCLVKQVKPRPPSAYSAQYWGNVSGMRNGRALQNPRIWATSRTPCNDHAFDVFITEFNDQGDELLTFTLANIPKRACTLSRFKTDYANLFCATDTVGSTLTAKMSVGFSSTYKPGRWGNGLTIVSYDSLKGEIKGRFRLSLVVDSRLSGHSPDSIRIEQGEFVTKLRGAGGTYR</sequence>
<dbReference type="RefSeq" id="WP_152123350.1">
    <property type="nucleotide sequence ID" value="NZ_WELI01000002.1"/>
</dbReference>
<accession>A0A7J5U240</accession>
<keyword evidence="2" id="KW-1185">Reference proteome</keyword>